<dbReference type="InterPro" id="IPR029316">
    <property type="entry name" value="RFXAP_RFXANK-bd"/>
</dbReference>
<dbReference type="InterPro" id="IPR038308">
    <property type="entry name" value="RFXAP_C_sf"/>
</dbReference>
<feature type="domain" description="Regulatory factor X-associated protein RFXANK-binding" evidence="2">
    <location>
        <begin position="105"/>
        <end position="210"/>
    </location>
</feature>
<dbReference type="AlphaFoldDB" id="A0A8C0DYI1"/>
<dbReference type="GeneTree" id="ENSGT00390000006573"/>
<evidence type="ECO:0000256" key="1">
    <source>
        <dbReference type="SAM" id="MobiDB-lite"/>
    </source>
</evidence>
<dbReference type="PANTHER" id="PTHR15110:SF2">
    <property type="entry name" value="REGULATORY FACTOR X-ASSOCIATED PROTEIN"/>
    <property type="match status" value="1"/>
</dbReference>
<feature type="region of interest" description="Disordered" evidence="1">
    <location>
        <begin position="50"/>
        <end position="103"/>
    </location>
</feature>
<dbReference type="GO" id="GO:0005634">
    <property type="term" value="C:nucleus"/>
    <property type="evidence" value="ECO:0007669"/>
    <property type="project" value="TreeGrafter"/>
</dbReference>
<dbReference type="Gene3D" id="6.10.290.30">
    <property type="entry name" value="Regulatory factor X-associated C-terminal binding domain"/>
    <property type="match status" value="1"/>
</dbReference>
<protein>
    <recommendedName>
        <fullName evidence="2">Regulatory factor X-associated protein RFXANK-binding domain-containing protein</fullName>
    </recommendedName>
</protein>
<sequence>TEVQAVAEGAGPATLAARSAPGPPPLSPARPWLYTFGTCAKWRGMARRRRGKTRQTCWTLRTPGGGESTASLEDLEDEETHSGGEGGSTRTRSRGSGGGRMSKSCTYEGYSETTSQVAKQCKPWMCKKHRNKMYKDKHKKKKSDQALNCGEAAQAGSAGNVKLEESADNILSTVKERTESFGDQPARPTLLEQVLNQNRLLTKKSRSVQMYLIPPMSGQNYFFILISFSKRDPGGFPGSAVVENLPANAGAMGSSPGLGRSHMPRSN</sequence>
<dbReference type="Pfam" id="PF15289">
    <property type="entry name" value="RFXA_RFXANK_bdg"/>
    <property type="match status" value="1"/>
</dbReference>
<reference evidence="3" key="1">
    <citation type="submission" date="2023-09" db="UniProtKB">
        <authorList>
            <consortium name="Ensembl"/>
        </authorList>
    </citation>
    <scope>IDENTIFICATION</scope>
</reference>
<accession>A0A8C0DYI1</accession>
<organism evidence="3">
    <name type="scientific">Balaenoptera musculus</name>
    <name type="common">Blue whale</name>
    <dbReference type="NCBI Taxonomy" id="9771"/>
    <lineage>
        <taxon>Eukaryota</taxon>
        <taxon>Metazoa</taxon>
        <taxon>Chordata</taxon>
        <taxon>Craniata</taxon>
        <taxon>Vertebrata</taxon>
        <taxon>Euteleostomi</taxon>
        <taxon>Mammalia</taxon>
        <taxon>Eutheria</taxon>
        <taxon>Laurasiatheria</taxon>
        <taxon>Artiodactyla</taxon>
        <taxon>Whippomorpha</taxon>
        <taxon>Cetacea</taxon>
        <taxon>Mysticeti</taxon>
        <taxon>Balaenopteridae</taxon>
        <taxon>Balaenoptera</taxon>
    </lineage>
</organism>
<proteinExistence type="predicted"/>
<feature type="region of interest" description="Disordered" evidence="1">
    <location>
        <begin position="1"/>
        <end position="29"/>
    </location>
</feature>
<name>A0A8C0DYI1_BALMU</name>
<evidence type="ECO:0000313" key="3">
    <source>
        <dbReference type="Ensembl" id="ENSBMSP00010027615.1"/>
    </source>
</evidence>
<dbReference type="PANTHER" id="PTHR15110">
    <property type="entry name" value="REGULATORY FACTOR X-ASSOCIATED PROTEIN"/>
    <property type="match status" value="1"/>
</dbReference>
<evidence type="ECO:0000259" key="2">
    <source>
        <dbReference type="Pfam" id="PF15289"/>
    </source>
</evidence>
<dbReference type="Ensembl" id="ENSBMST00010030390.1">
    <property type="protein sequence ID" value="ENSBMSP00010027615.1"/>
    <property type="gene ID" value="ENSBMSG00010020053.1"/>
</dbReference>
<dbReference type="GO" id="GO:0006357">
    <property type="term" value="P:regulation of transcription by RNA polymerase II"/>
    <property type="evidence" value="ECO:0007669"/>
    <property type="project" value="TreeGrafter"/>
</dbReference>